<dbReference type="HOGENOM" id="CLU_136590_0_0_10"/>
<evidence type="ECO:0000313" key="2">
    <source>
        <dbReference type="Proteomes" id="UP000008701"/>
    </source>
</evidence>
<dbReference type="KEGG" id="cph:Cpha266_1714"/>
<dbReference type="EMBL" id="CP000492">
    <property type="protein sequence ID" value="ABL65732.1"/>
    <property type="molecule type" value="Genomic_DNA"/>
</dbReference>
<sequence length="165" mass="18952">MAFESITDEFIEELIGCRKMVINPKTRDVNKPGHKQVNYRVKALDDSGHKFELFTRQNLAEGMVDDFSCGLRWLAFNGESLILCRYNGSSHPHRNKVENRKLGLVFHIHRATERYIAANRKSDGFASETDKYHNLNEALHCLLKDCRIEGLTLGEVGLNQIDLFE</sequence>
<dbReference type="AlphaFoldDB" id="A1BH55"/>
<proteinExistence type="predicted"/>
<accession>A1BH55</accession>
<dbReference type="OrthoDB" id="1492420at2"/>
<keyword evidence="2" id="KW-1185">Reference proteome</keyword>
<dbReference type="Proteomes" id="UP000008701">
    <property type="component" value="Chromosome"/>
</dbReference>
<dbReference type="STRING" id="290317.Cpha266_1714"/>
<dbReference type="RefSeq" id="WP_011745541.1">
    <property type="nucleotide sequence ID" value="NC_008639.1"/>
</dbReference>
<evidence type="ECO:0000313" key="1">
    <source>
        <dbReference type="EMBL" id="ABL65732.1"/>
    </source>
</evidence>
<name>A1BH55_CHLPD</name>
<gene>
    <name evidence="1" type="ordered locus">Cpha266_1714</name>
</gene>
<reference evidence="1 2" key="1">
    <citation type="submission" date="2006-12" db="EMBL/GenBank/DDBJ databases">
        <title>Complete sequence of Chlorobium phaeobacteroides DSM 266.</title>
        <authorList>
            <consortium name="US DOE Joint Genome Institute"/>
            <person name="Copeland A."/>
            <person name="Lucas S."/>
            <person name="Lapidus A."/>
            <person name="Barry K."/>
            <person name="Detter J.C."/>
            <person name="Glavina del Rio T."/>
            <person name="Hammon N."/>
            <person name="Israni S."/>
            <person name="Pitluck S."/>
            <person name="Goltsman E."/>
            <person name="Schmutz J."/>
            <person name="Larimer F."/>
            <person name="Land M."/>
            <person name="Hauser L."/>
            <person name="Mikhailova N."/>
            <person name="Li T."/>
            <person name="Overmann J."/>
            <person name="Bryant D.A."/>
            <person name="Richardson P."/>
        </authorList>
    </citation>
    <scope>NUCLEOTIDE SEQUENCE [LARGE SCALE GENOMIC DNA]</scope>
    <source>
        <strain evidence="1 2">DSM 266</strain>
    </source>
</reference>
<organism evidence="1 2">
    <name type="scientific">Chlorobium phaeobacteroides (strain DSM 266 / SMG 266 / 2430)</name>
    <dbReference type="NCBI Taxonomy" id="290317"/>
    <lineage>
        <taxon>Bacteria</taxon>
        <taxon>Pseudomonadati</taxon>
        <taxon>Chlorobiota</taxon>
        <taxon>Chlorobiia</taxon>
        <taxon>Chlorobiales</taxon>
        <taxon>Chlorobiaceae</taxon>
        <taxon>Chlorobium/Pelodictyon group</taxon>
        <taxon>Chlorobium</taxon>
    </lineage>
</organism>
<protein>
    <submittedName>
        <fullName evidence="1">Uncharacterized protein</fullName>
    </submittedName>
</protein>